<dbReference type="PANTHER" id="PTHR43591:SF24">
    <property type="entry name" value="2-METHOXY-6-POLYPRENYL-1,4-BENZOQUINOL METHYLASE, MITOCHONDRIAL"/>
    <property type="match status" value="1"/>
</dbReference>
<protein>
    <submittedName>
        <fullName evidence="2">Class I SAM-dependent methyltransferase</fullName>
    </submittedName>
</protein>
<name>A0A372LI12_9BACI</name>
<dbReference type="CDD" id="cd02440">
    <property type="entry name" value="AdoMet_MTases"/>
    <property type="match status" value="1"/>
</dbReference>
<dbReference type="EMBL" id="QVTD01000003">
    <property type="protein sequence ID" value="RFU65256.1"/>
    <property type="molecule type" value="Genomic_DNA"/>
</dbReference>
<dbReference type="SUPFAM" id="SSF53335">
    <property type="entry name" value="S-adenosyl-L-methionine-dependent methyltransferases"/>
    <property type="match status" value="1"/>
</dbReference>
<comment type="caution">
    <text evidence="2">The sequence shown here is derived from an EMBL/GenBank/DDBJ whole genome shotgun (WGS) entry which is preliminary data.</text>
</comment>
<accession>A0A372LI12</accession>
<dbReference type="InterPro" id="IPR029063">
    <property type="entry name" value="SAM-dependent_MTases_sf"/>
</dbReference>
<reference evidence="2 3" key="1">
    <citation type="submission" date="2018-08" db="EMBL/GenBank/DDBJ databases">
        <title>Bacillus chawlae sp. nov., Bacillus glennii sp. nov., and Bacillus saganii sp. nov. Isolated from the Vehicle Assembly Building at Kennedy Space Center where the Viking Spacecraft were Assembled.</title>
        <authorList>
            <person name="Seuylemezian A."/>
            <person name="Vaishampayan P."/>
        </authorList>
    </citation>
    <scope>NUCLEOTIDE SEQUENCE [LARGE SCALE GENOMIC DNA]</scope>
    <source>
        <strain evidence="2 3">V44-8</strain>
    </source>
</reference>
<dbReference type="GO" id="GO:0008757">
    <property type="term" value="F:S-adenosylmethionine-dependent methyltransferase activity"/>
    <property type="evidence" value="ECO:0007669"/>
    <property type="project" value="InterPro"/>
</dbReference>
<evidence type="ECO:0000313" key="3">
    <source>
        <dbReference type="Proteomes" id="UP000262939"/>
    </source>
</evidence>
<dbReference type="RefSeq" id="WP_117321431.1">
    <property type="nucleotide sequence ID" value="NZ_QVTD01000003.1"/>
</dbReference>
<dbReference type="PANTHER" id="PTHR43591">
    <property type="entry name" value="METHYLTRANSFERASE"/>
    <property type="match status" value="1"/>
</dbReference>
<gene>
    <name evidence="2" type="ORF">D0466_04975</name>
</gene>
<dbReference type="Pfam" id="PF08241">
    <property type="entry name" value="Methyltransf_11"/>
    <property type="match status" value="1"/>
</dbReference>
<keyword evidence="2" id="KW-0808">Transferase</keyword>
<dbReference type="GO" id="GO:0032259">
    <property type="term" value="P:methylation"/>
    <property type="evidence" value="ECO:0007669"/>
    <property type="project" value="UniProtKB-KW"/>
</dbReference>
<dbReference type="Proteomes" id="UP000262939">
    <property type="component" value="Unassembled WGS sequence"/>
</dbReference>
<keyword evidence="2" id="KW-0489">Methyltransferase</keyword>
<sequence>MAEKADSTKKKVQEQFGKHAEKYVTSTTHSKGSDLALLPGWLELKPDSIVLDIATGGGHVAKALSPHAAQVFATDLTYEMLGTAKRHLGYTHSNVFYVLADAESLPFLDNTFDAVTCRIAPHHFPQPEKFVKEAARVLKQGGKFLLIDNIAPEEKELDDFVNLLEKMRDESHVRSYSIKEWKDWFEQTGLTLIKAKQRKKRLTYADWVKRTATSEEQVKKVDSQLVSASDQIKNYFSVETSNGVIQALTIDEWMALTLKG</sequence>
<dbReference type="AlphaFoldDB" id="A0A372LI12"/>
<proteinExistence type="predicted"/>
<evidence type="ECO:0000313" key="2">
    <source>
        <dbReference type="EMBL" id="RFU65256.1"/>
    </source>
</evidence>
<dbReference type="Gene3D" id="3.40.50.150">
    <property type="entry name" value="Vaccinia Virus protein VP39"/>
    <property type="match status" value="1"/>
</dbReference>
<feature type="domain" description="Methyltransferase type 11" evidence="1">
    <location>
        <begin position="51"/>
        <end position="145"/>
    </location>
</feature>
<dbReference type="OrthoDB" id="43862at2"/>
<keyword evidence="3" id="KW-1185">Reference proteome</keyword>
<dbReference type="InterPro" id="IPR013216">
    <property type="entry name" value="Methyltransf_11"/>
</dbReference>
<organism evidence="2 3">
    <name type="scientific">Peribacillus glennii</name>
    <dbReference type="NCBI Taxonomy" id="2303991"/>
    <lineage>
        <taxon>Bacteria</taxon>
        <taxon>Bacillati</taxon>
        <taxon>Bacillota</taxon>
        <taxon>Bacilli</taxon>
        <taxon>Bacillales</taxon>
        <taxon>Bacillaceae</taxon>
        <taxon>Peribacillus</taxon>
    </lineage>
</organism>
<evidence type="ECO:0000259" key="1">
    <source>
        <dbReference type="Pfam" id="PF08241"/>
    </source>
</evidence>